<evidence type="ECO:0000256" key="11">
    <source>
        <dbReference type="SAM" id="MobiDB-lite"/>
    </source>
</evidence>
<comment type="caution">
    <text evidence="14">The sequence shown here is derived from an EMBL/GenBank/DDBJ whole genome shotgun (WGS) entry which is preliminary data.</text>
</comment>
<dbReference type="GO" id="GO:0046872">
    <property type="term" value="F:metal ion binding"/>
    <property type="evidence" value="ECO:0007669"/>
    <property type="project" value="UniProtKB-KW"/>
</dbReference>
<dbReference type="PRINTS" id="PR01550">
    <property type="entry name" value="TOP6AFAMILY"/>
</dbReference>
<dbReference type="CDD" id="cd00223">
    <property type="entry name" value="TOPRIM_TopoIIB_SPO"/>
    <property type="match status" value="1"/>
</dbReference>
<feature type="active site" description="O-(5'-phospho-DNA)-tyrosine intermediate" evidence="10">
    <location>
        <position position="109"/>
    </location>
</feature>
<comment type="catalytic activity">
    <reaction evidence="1 10">
        <text>ATP-dependent breakage, passage and rejoining of double-stranded DNA.</text>
        <dbReference type="EC" id="5.6.2.2"/>
    </reaction>
</comment>
<gene>
    <name evidence="14" type="ORF">N658DRAFT_418661</name>
</gene>
<dbReference type="GO" id="GO:0000228">
    <property type="term" value="C:nuclear chromosome"/>
    <property type="evidence" value="ECO:0007669"/>
    <property type="project" value="TreeGrafter"/>
</dbReference>
<dbReference type="PROSITE" id="PS52041">
    <property type="entry name" value="TOPO_IIB"/>
    <property type="match status" value="1"/>
</dbReference>
<feature type="domain" description="Spo11/DNA topoisomerase VI subunit A N-terminal" evidence="12">
    <location>
        <begin position="80"/>
        <end position="141"/>
    </location>
</feature>
<dbReference type="GO" id="GO:0005524">
    <property type="term" value="F:ATP binding"/>
    <property type="evidence" value="ECO:0007669"/>
    <property type="project" value="InterPro"/>
</dbReference>
<dbReference type="Pfam" id="PF04406">
    <property type="entry name" value="TP6A_N"/>
    <property type="match status" value="1"/>
</dbReference>
<keyword evidence="9 10" id="KW-0413">Isomerase</keyword>
<protein>
    <recommendedName>
        <fullName evidence="4">DNA topoisomerase (ATP-hydrolyzing)</fullName>
        <ecNumber evidence="4">5.6.2.2</ecNumber>
    </recommendedName>
</protein>
<reference evidence="14" key="1">
    <citation type="journal article" date="2023" name="Mol. Phylogenet. Evol.">
        <title>Genome-scale phylogeny and comparative genomics of the fungal order Sordariales.</title>
        <authorList>
            <person name="Hensen N."/>
            <person name="Bonometti L."/>
            <person name="Westerberg I."/>
            <person name="Brannstrom I.O."/>
            <person name="Guillou S."/>
            <person name="Cros-Aarteil S."/>
            <person name="Calhoun S."/>
            <person name="Haridas S."/>
            <person name="Kuo A."/>
            <person name="Mondo S."/>
            <person name="Pangilinan J."/>
            <person name="Riley R."/>
            <person name="LaButti K."/>
            <person name="Andreopoulos B."/>
            <person name="Lipzen A."/>
            <person name="Chen C."/>
            <person name="Yan M."/>
            <person name="Daum C."/>
            <person name="Ng V."/>
            <person name="Clum A."/>
            <person name="Steindorff A."/>
            <person name="Ohm R.A."/>
            <person name="Martin F."/>
            <person name="Silar P."/>
            <person name="Natvig D.O."/>
            <person name="Lalanne C."/>
            <person name="Gautier V."/>
            <person name="Ament-Velasquez S.L."/>
            <person name="Kruys A."/>
            <person name="Hutchinson M.I."/>
            <person name="Powell A.J."/>
            <person name="Barry K."/>
            <person name="Miller A.N."/>
            <person name="Grigoriev I.V."/>
            <person name="Debuchy R."/>
            <person name="Gladieux P."/>
            <person name="Hiltunen Thoren M."/>
            <person name="Johannesson H."/>
        </authorList>
    </citation>
    <scope>NUCLEOTIDE SEQUENCE</scope>
    <source>
        <strain evidence="14">CBS 757.83</strain>
    </source>
</reference>
<dbReference type="EMBL" id="MU863626">
    <property type="protein sequence ID" value="KAK4105132.1"/>
    <property type="molecule type" value="Genomic_DNA"/>
</dbReference>
<dbReference type="Gene3D" id="3.40.1360.10">
    <property type="match status" value="1"/>
</dbReference>
<keyword evidence="15" id="KW-1185">Reference proteome</keyword>
<comment type="similarity">
    <text evidence="3 10">Belongs to the TOP6A family.</text>
</comment>
<accession>A0AAN6T5V3</accession>
<proteinExistence type="inferred from homology"/>
<comment type="cofactor">
    <cofactor evidence="2">
        <name>Mg(2+)</name>
        <dbReference type="ChEBI" id="CHEBI:18420"/>
    </cofactor>
</comment>
<dbReference type="InterPro" id="IPR002815">
    <property type="entry name" value="Spo11/TopoVI_A"/>
</dbReference>
<evidence type="ECO:0000256" key="1">
    <source>
        <dbReference type="ARBA" id="ARBA00000185"/>
    </source>
</evidence>
<evidence type="ECO:0000256" key="7">
    <source>
        <dbReference type="ARBA" id="ARBA00023029"/>
    </source>
</evidence>
<evidence type="ECO:0000256" key="6">
    <source>
        <dbReference type="ARBA" id="ARBA00022842"/>
    </source>
</evidence>
<keyword evidence="7 10" id="KW-0799">Topoisomerase</keyword>
<sequence>MPALEHNVIQVPSAIPRGALSRIEALLESIVDAISSGTELIIPYKTARSLQNGTNAPASQSGDRQTEVVRFPGRTVQEAKKFEALFRIIEMSHEALLSGSVVTKRNIYYQNPDLFKSQSVVDDMVDNLALSLGVGRQDLNIVAAAKGLISGPIELILRDGSSHSCDIPGDTGMLLPSTTSIHTINFRSTRWLLVIEKEATFRTLAASQYCKSSRAGHGILITAKGFPDLATRRFLSMVQTVRPELEFFALVDFDPHGVAIMRTYKYGSQRLVHEENATAPRLRWLGIRSEDVLTNALPSRQEASESAQDQSSQDPASQESVAYSFDGSSQNERPVKRARISRTAGPSDSILPLTQRDRKKAVEIMGDIAGTEQRDRDGADQMRELQRMLMLNIKAEIQAVDNYGDIADWLDGKLSM</sequence>
<evidence type="ECO:0000259" key="13">
    <source>
        <dbReference type="Pfam" id="PF21180"/>
    </source>
</evidence>
<dbReference type="InterPro" id="IPR036388">
    <property type="entry name" value="WH-like_DNA-bd_sf"/>
</dbReference>
<feature type="region of interest" description="Disordered" evidence="11">
    <location>
        <begin position="298"/>
        <end position="356"/>
    </location>
</feature>
<evidence type="ECO:0000256" key="9">
    <source>
        <dbReference type="ARBA" id="ARBA00023235"/>
    </source>
</evidence>
<evidence type="ECO:0000256" key="3">
    <source>
        <dbReference type="ARBA" id="ARBA00006559"/>
    </source>
</evidence>
<reference evidence="14" key="2">
    <citation type="submission" date="2023-05" db="EMBL/GenBank/DDBJ databases">
        <authorList>
            <consortium name="Lawrence Berkeley National Laboratory"/>
            <person name="Steindorff A."/>
            <person name="Hensen N."/>
            <person name="Bonometti L."/>
            <person name="Westerberg I."/>
            <person name="Brannstrom I.O."/>
            <person name="Guillou S."/>
            <person name="Cros-Aarteil S."/>
            <person name="Calhoun S."/>
            <person name="Haridas S."/>
            <person name="Kuo A."/>
            <person name="Mondo S."/>
            <person name="Pangilinan J."/>
            <person name="Riley R."/>
            <person name="Labutti K."/>
            <person name="Andreopoulos B."/>
            <person name="Lipzen A."/>
            <person name="Chen C."/>
            <person name="Yanf M."/>
            <person name="Daum C."/>
            <person name="Ng V."/>
            <person name="Clum A."/>
            <person name="Ohm R."/>
            <person name="Martin F."/>
            <person name="Silar P."/>
            <person name="Natvig D."/>
            <person name="Lalanne C."/>
            <person name="Gautier V."/>
            <person name="Ament-Velasquez S.L."/>
            <person name="Kruys A."/>
            <person name="Hutchinson M.I."/>
            <person name="Powell A.J."/>
            <person name="Barry K."/>
            <person name="Miller A.N."/>
            <person name="Grigoriev I.V."/>
            <person name="Debuchy R."/>
            <person name="Gladieux P."/>
            <person name="Thoren M.H."/>
            <person name="Johannesson H."/>
        </authorList>
    </citation>
    <scope>NUCLEOTIDE SEQUENCE</scope>
    <source>
        <strain evidence="14">CBS 757.83</strain>
    </source>
</reference>
<dbReference type="SUPFAM" id="SSF56726">
    <property type="entry name" value="DNA topoisomerase IV, alpha subunit"/>
    <property type="match status" value="1"/>
</dbReference>
<dbReference type="InterPro" id="IPR034136">
    <property type="entry name" value="TOPRIM_Topo6A/Spo11"/>
</dbReference>
<keyword evidence="8 10" id="KW-0238">DNA-binding</keyword>
<dbReference type="Gene3D" id="1.10.10.10">
    <property type="entry name" value="Winged helix-like DNA-binding domain superfamily/Winged helix DNA-binding domain"/>
    <property type="match status" value="1"/>
</dbReference>
<dbReference type="InterPro" id="IPR036078">
    <property type="entry name" value="Spo11/TopoVI_A_sf"/>
</dbReference>
<dbReference type="GO" id="GO:0003918">
    <property type="term" value="F:DNA topoisomerase type II (double strand cut, ATP-hydrolyzing) activity"/>
    <property type="evidence" value="ECO:0007669"/>
    <property type="project" value="UniProtKB-UniRule"/>
</dbReference>
<dbReference type="GO" id="GO:0042138">
    <property type="term" value="P:meiotic DNA double-strand break formation"/>
    <property type="evidence" value="ECO:0007669"/>
    <property type="project" value="TreeGrafter"/>
</dbReference>
<dbReference type="GO" id="GO:0000706">
    <property type="term" value="P:meiotic DNA double-strand break processing"/>
    <property type="evidence" value="ECO:0007669"/>
    <property type="project" value="TreeGrafter"/>
</dbReference>
<dbReference type="EC" id="5.6.2.2" evidence="4"/>
<evidence type="ECO:0000256" key="4">
    <source>
        <dbReference type="ARBA" id="ARBA00012895"/>
    </source>
</evidence>
<dbReference type="GO" id="GO:0003677">
    <property type="term" value="F:DNA binding"/>
    <property type="evidence" value="ECO:0007669"/>
    <property type="project" value="UniProtKB-UniRule"/>
</dbReference>
<evidence type="ECO:0000256" key="8">
    <source>
        <dbReference type="ARBA" id="ARBA00023125"/>
    </source>
</evidence>
<dbReference type="AlphaFoldDB" id="A0AAN6T5V3"/>
<evidence type="ECO:0000259" key="12">
    <source>
        <dbReference type="Pfam" id="PF04406"/>
    </source>
</evidence>
<evidence type="ECO:0000256" key="2">
    <source>
        <dbReference type="ARBA" id="ARBA00001946"/>
    </source>
</evidence>
<evidence type="ECO:0000256" key="5">
    <source>
        <dbReference type="ARBA" id="ARBA00022723"/>
    </source>
</evidence>
<evidence type="ECO:0000256" key="10">
    <source>
        <dbReference type="PROSITE-ProRule" id="PRU01385"/>
    </source>
</evidence>
<keyword evidence="6" id="KW-0460">Magnesium</keyword>
<evidence type="ECO:0000313" key="15">
    <source>
        <dbReference type="Proteomes" id="UP001305647"/>
    </source>
</evidence>
<dbReference type="PANTHER" id="PTHR10848">
    <property type="entry name" value="MEIOTIC RECOMBINATION PROTEIN SPO11"/>
    <property type="match status" value="1"/>
</dbReference>
<dbReference type="GO" id="GO:0007131">
    <property type="term" value="P:reciprocal meiotic recombination"/>
    <property type="evidence" value="ECO:0007669"/>
    <property type="project" value="TreeGrafter"/>
</dbReference>
<feature type="domain" description="Topoisomerase 6 subunit A/Spo11 TOPRIM" evidence="13">
    <location>
        <begin position="192"/>
        <end position="311"/>
    </location>
</feature>
<dbReference type="Pfam" id="PF21180">
    <property type="entry name" value="TOP6A-Spo11_Toprim"/>
    <property type="match status" value="1"/>
</dbReference>
<dbReference type="InterPro" id="IPR013049">
    <property type="entry name" value="Spo11/TopoVI_A_N"/>
</dbReference>
<feature type="compositionally biased region" description="Low complexity" evidence="11">
    <location>
        <begin position="304"/>
        <end position="320"/>
    </location>
</feature>
<evidence type="ECO:0000313" key="14">
    <source>
        <dbReference type="EMBL" id="KAK4105132.1"/>
    </source>
</evidence>
<keyword evidence="5" id="KW-0479">Metal-binding</keyword>
<dbReference type="Proteomes" id="UP001305647">
    <property type="component" value="Unassembled WGS sequence"/>
</dbReference>
<organism evidence="14 15">
    <name type="scientific">Parathielavia hyrcaniae</name>
    <dbReference type="NCBI Taxonomy" id="113614"/>
    <lineage>
        <taxon>Eukaryota</taxon>
        <taxon>Fungi</taxon>
        <taxon>Dikarya</taxon>
        <taxon>Ascomycota</taxon>
        <taxon>Pezizomycotina</taxon>
        <taxon>Sordariomycetes</taxon>
        <taxon>Sordariomycetidae</taxon>
        <taxon>Sordariales</taxon>
        <taxon>Chaetomiaceae</taxon>
        <taxon>Parathielavia</taxon>
    </lineage>
</organism>
<dbReference type="PANTHER" id="PTHR10848:SF0">
    <property type="entry name" value="MEIOTIC RECOMBINATION PROTEIN SPO11"/>
    <property type="match status" value="1"/>
</dbReference>
<name>A0AAN6T5V3_9PEZI</name>